<reference evidence="2 3" key="1">
    <citation type="submission" date="2024-09" db="EMBL/GenBank/DDBJ databases">
        <authorList>
            <person name="Fullem K."/>
        </authorList>
    </citation>
    <scope>NUCLEOTIDE SEQUENCE [LARGE SCALE GENOMIC DNA]</scope>
    <source>
        <strain evidence="3">K1(2024)</strain>
    </source>
</reference>
<keyword evidence="3" id="KW-1185">Reference proteome</keyword>
<protein>
    <submittedName>
        <fullName evidence="2">Uncharacterized protein</fullName>
    </submittedName>
</protein>
<dbReference type="EMBL" id="JBHFXX010000001">
    <property type="protein sequence ID" value="MFB3799043.1"/>
    <property type="molecule type" value="Genomic_DNA"/>
</dbReference>
<evidence type="ECO:0000256" key="1">
    <source>
        <dbReference type="SAM" id="Phobius"/>
    </source>
</evidence>
<feature type="transmembrane region" description="Helical" evidence="1">
    <location>
        <begin position="14"/>
        <end position="35"/>
    </location>
</feature>
<keyword evidence="1" id="KW-0812">Transmembrane</keyword>
<gene>
    <name evidence="2" type="ORF">ACE1YR_01150</name>
</gene>
<keyword evidence="1" id="KW-0472">Membrane</keyword>
<evidence type="ECO:0000313" key="3">
    <source>
        <dbReference type="Proteomes" id="UP001577047"/>
    </source>
</evidence>
<feature type="transmembrane region" description="Helical" evidence="1">
    <location>
        <begin position="47"/>
        <end position="70"/>
    </location>
</feature>
<dbReference type="RefSeq" id="WP_304482633.1">
    <property type="nucleotide sequence ID" value="NZ_JAUQOQ010000001.1"/>
</dbReference>
<comment type="caution">
    <text evidence="2">The sequence shown here is derived from an EMBL/GenBank/DDBJ whole genome shotgun (WGS) entry which is preliminary data.</text>
</comment>
<proteinExistence type="predicted"/>
<accession>A0ABV4Z334</accession>
<evidence type="ECO:0000313" key="2">
    <source>
        <dbReference type="EMBL" id="MFB3799043.1"/>
    </source>
</evidence>
<name>A0ABV4Z334_9PSED</name>
<feature type="transmembrane region" description="Helical" evidence="1">
    <location>
        <begin position="77"/>
        <end position="95"/>
    </location>
</feature>
<keyword evidence="1" id="KW-1133">Transmembrane helix</keyword>
<dbReference type="Proteomes" id="UP001577047">
    <property type="component" value="Unassembled WGS sequence"/>
</dbReference>
<feature type="transmembrane region" description="Helical" evidence="1">
    <location>
        <begin position="101"/>
        <end position="119"/>
    </location>
</feature>
<organism evidence="2 3">
    <name type="scientific">Pseudomonas boreofloridensis</name>
    <dbReference type="NCBI Taxonomy" id="3064348"/>
    <lineage>
        <taxon>Bacteria</taxon>
        <taxon>Pseudomonadati</taxon>
        <taxon>Pseudomonadota</taxon>
        <taxon>Gammaproteobacteria</taxon>
        <taxon>Pseudomonadales</taxon>
        <taxon>Pseudomonadaceae</taxon>
        <taxon>Pseudomonas</taxon>
    </lineage>
</organism>
<sequence>MLNTNETRVFIRRFGWVILLAHILVMATLAVTWIITTPVPWRGHEHVLKVAFFATVFGGVIMGLAFMLVVRGRSWGVWINVVLLVLCMALTLAFHAPGHGMAILGVALMLPLLAMLVINSGRHRQAVKRYAVFRRDRTRWAMTISIAKEKGIDLNQEAERLFGGASAERDH</sequence>